<dbReference type="PANTHER" id="PTHR33713">
    <property type="entry name" value="ANTITOXIN YAFN-RELATED"/>
    <property type="match status" value="1"/>
</dbReference>
<dbReference type="Proteomes" id="UP000033358">
    <property type="component" value="Unassembled WGS sequence"/>
</dbReference>
<protein>
    <recommendedName>
        <fullName evidence="2">Antitoxin</fullName>
    </recommendedName>
</protein>
<evidence type="ECO:0000256" key="2">
    <source>
        <dbReference type="RuleBase" id="RU362080"/>
    </source>
</evidence>
<organism evidence="3 4">
    <name type="scientific">Candidatus Arcanibacter lacustris</name>
    <dbReference type="NCBI Taxonomy" id="1607817"/>
    <lineage>
        <taxon>Bacteria</taxon>
        <taxon>Pseudomonadati</taxon>
        <taxon>Pseudomonadota</taxon>
        <taxon>Alphaproteobacteria</taxon>
        <taxon>Rickettsiales</taxon>
        <taxon>Candidatus Arcanibacter</taxon>
    </lineage>
</organism>
<evidence type="ECO:0000313" key="4">
    <source>
        <dbReference type="Proteomes" id="UP000033358"/>
    </source>
</evidence>
<dbReference type="EMBL" id="JYHA01000077">
    <property type="protein sequence ID" value="KKB96461.1"/>
    <property type="molecule type" value="Genomic_DNA"/>
</dbReference>
<sequence length="82" mass="9527">MDAITYTQARQNFTATMNKICEDHTPIIITRQNEAPVVMMSLSDYNAIEETIYLMRSPSNAMRLRKAMISIEEKIFIKKELL</sequence>
<dbReference type="Gene3D" id="6.10.250.330">
    <property type="match status" value="1"/>
</dbReference>
<dbReference type="AlphaFoldDB" id="A0A0F5MP42"/>
<dbReference type="SUPFAM" id="SSF143120">
    <property type="entry name" value="YefM-like"/>
    <property type="match status" value="1"/>
</dbReference>
<evidence type="ECO:0000313" key="3">
    <source>
        <dbReference type="EMBL" id="KKB96461.1"/>
    </source>
</evidence>
<gene>
    <name evidence="3" type="primary">yefM</name>
    <name evidence="3" type="ORF">SZ25_00451</name>
</gene>
<dbReference type="InterPro" id="IPR051405">
    <property type="entry name" value="phD/YefM_antitoxin"/>
</dbReference>
<dbReference type="PANTHER" id="PTHR33713:SF6">
    <property type="entry name" value="ANTITOXIN YEFM"/>
    <property type="match status" value="1"/>
</dbReference>
<comment type="similarity">
    <text evidence="1 2">Belongs to the phD/YefM antitoxin family.</text>
</comment>
<keyword evidence="4" id="KW-1185">Reference proteome</keyword>
<name>A0A0F5MP42_9RICK</name>
<evidence type="ECO:0000256" key="1">
    <source>
        <dbReference type="ARBA" id="ARBA00009981"/>
    </source>
</evidence>
<accession>A0A0F5MP42</accession>
<dbReference type="Gene3D" id="3.40.1620.10">
    <property type="entry name" value="YefM-like domain"/>
    <property type="match status" value="1"/>
</dbReference>
<reference evidence="3 4" key="1">
    <citation type="submission" date="2015-02" db="EMBL/GenBank/DDBJ databases">
        <title>Single cell genomics of a rare environmental alphaproteobacterium provides unique insights into Rickettsiaceae evolution.</title>
        <authorList>
            <person name="Martijn J."/>
            <person name="Schulz F."/>
            <person name="Zaremba-Niedzwiedzka K."/>
            <person name="Viklund J."/>
            <person name="Stepanauskas R."/>
            <person name="Andersson S.G.E."/>
            <person name="Horn M."/>
            <person name="Guy L."/>
            <person name="Ettema T.J.G."/>
        </authorList>
    </citation>
    <scope>NUCLEOTIDE SEQUENCE [LARGE SCALE GENOMIC DNA]</scope>
    <source>
        <strain evidence="3 4">SCGC AAA041-L04</strain>
    </source>
</reference>
<comment type="caution">
    <text evidence="3">The sequence shown here is derived from an EMBL/GenBank/DDBJ whole genome shotgun (WGS) entry which is preliminary data.</text>
</comment>
<comment type="function">
    <text evidence="2">Antitoxin component of a type II toxin-antitoxin (TA) system.</text>
</comment>
<dbReference type="InterPro" id="IPR006442">
    <property type="entry name" value="Antitoxin_Phd/YefM"/>
</dbReference>
<dbReference type="NCBIfam" id="TIGR01552">
    <property type="entry name" value="phd_fam"/>
    <property type="match status" value="1"/>
</dbReference>
<dbReference type="Pfam" id="PF02604">
    <property type="entry name" value="PhdYeFM_antitox"/>
    <property type="match status" value="1"/>
</dbReference>
<dbReference type="InterPro" id="IPR036165">
    <property type="entry name" value="YefM-like_sf"/>
</dbReference>
<proteinExistence type="inferred from homology"/>